<keyword evidence="3" id="KW-1003">Cell membrane</keyword>
<feature type="transmembrane region" description="Helical" evidence="8">
    <location>
        <begin position="21"/>
        <end position="42"/>
    </location>
</feature>
<keyword evidence="5 8" id="KW-1133">Transmembrane helix</keyword>
<dbReference type="Pfam" id="PF02472">
    <property type="entry name" value="ExbD"/>
    <property type="match status" value="1"/>
</dbReference>
<evidence type="ECO:0000313" key="9">
    <source>
        <dbReference type="EMBL" id="MCK7612015.1"/>
    </source>
</evidence>
<dbReference type="InterPro" id="IPR003400">
    <property type="entry name" value="ExbD"/>
</dbReference>
<evidence type="ECO:0000256" key="5">
    <source>
        <dbReference type="ARBA" id="ARBA00022989"/>
    </source>
</evidence>
<accession>A0ABT0GS02</accession>
<keyword evidence="10" id="KW-1185">Reference proteome</keyword>
<reference evidence="9" key="1">
    <citation type="submission" date="2022-04" db="EMBL/GenBank/DDBJ databases">
        <title>Roseibium sp. CAU 1639 isolated from mud.</title>
        <authorList>
            <person name="Kim W."/>
        </authorList>
    </citation>
    <scope>NUCLEOTIDE SEQUENCE</scope>
    <source>
        <strain evidence="9">CAU 1639</strain>
    </source>
</reference>
<evidence type="ECO:0000256" key="6">
    <source>
        <dbReference type="ARBA" id="ARBA00023136"/>
    </source>
</evidence>
<evidence type="ECO:0000256" key="8">
    <source>
        <dbReference type="SAM" id="Phobius"/>
    </source>
</evidence>
<evidence type="ECO:0000256" key="4">
    <source>
        <dbReference type="ARBA" id="ARBA00022692"/>
    </source>
</evidence>
<evidence type="ECO:0000256" key="3">
    <source>
        <dbReference type="ARBA" id="ARBA00022475"/>
    </source>
</evidence>
<evidence type="ECO:0000313" key="10">
    <source>
        <dbReference type="Proteomes" id="UP001431221"/>
    </source>
</evidence>
<name>A0ABT0GS02_9HYPH</name>
<evidence type="ECO:0000256" key="7">
    <source>
        <dbReference type="RuleBase" id="RU003879"/>
    </source>
</evidence>
<dbReference type="EMBL" id="JALNMJ010000004">
    <property type="protein sequence ID" value="MCK7612015.1"/>
    <property type="molecule type" value="Genomic_DNA"/>
</dbReference>
<comment type="caution">
    <text evidence="9">The sequence shown here is derived from an EMBL/GenBank/DDBJ whole genome shotgun (WGS) entry which is preliminary data.</text>
</comment>
<evidence type="ECO:0000256" key="1">
    <source>
        <dbReference type="ARBA" id="ARBA00004162"/>
    </source>
</evidence>
<sequence>MKRYTKPIHLQELIPHRKADSSLALINVVFLLLLFLLVAGTLRPPLPEDFAWAETVNQDGTSNIQGGLVLTRDGAVWADGRQLDDKDLEAHLKTVAGASDRLTVQVDKRTRMEAVAALAALARSSGLQGLSLVTVEAGGP</sequence>
<organism evidence="9 10">
    <name type="scientific">Roseibium sediminicola</name>
    <dbReference type="NCBI Taxonomy" id="2933272"/>
    <lineage>
        <taxon>Bacteria</taxon>
        <taxon>Pseudomonadati</taxon>
        <taxon>Pseudomonadota</taxon>
        <taxon>Alphaproteobacteria</taxon>
        <taxon>Hyphomicrobiales</taxon>
        <taxon>Stappiaceae</taxon>
        <taxon>Roseibium</taxon>
    </lineage>
</organism>
<comment type="subcellular location">
    <subcellularLocation>
        <location evidence="1">Cell membrane</location>
        <topology evidence="1">Single-pass membrane protein</topology>
    </subcellularLocation>
    <subcellularLocation>
        <location evidence="7">Cell membrane</location>
        <topology evidence="7">Single-pass type II membrane protein</topology>
    </subcellularLocation>
</comment>
<keyword evidence="7" id="KW-0813">Transport</keyword>
<protein>
    <submittedName>
        <fullName evidence="9">Biopolymer transporter ExbD</fullName>
    </submittedName>
</protein>
<proteinExistence type="inferred from homology"/>
<gene>
    <name evidence="9" type="ORF">M0H32_07585</name>
</gene>
<keyword evidence="7" id="KW-0653">Protein transport</keyword>
<comment type="similarity">
    <text evidence="2 7">Belongs to the ExbD/TolR family.</text>
</comment>
<keyword evidence="4 7" id="KW-0812">Transmembrane</keyword>
<evidence type="ECO:0000256" key="2">
    <source>
        <dbReference type="ARBA" id="ARBA00005811"/>
    </source>
</evidence>
<dbReference type="RefSeq" id="WP_248152811.1">
    <property type="nucleotide sequence ID" value="NZ_JALNMJ010000004.1"/>
</dbReference>
<dbReference type="Proteomes" id="UP001431221">
    <property type="component" value="Unassembled WGS sequence"/>
</dbReference>
<keyword evidence="6 8" id="KW-0472">Membrane</keyword>